<gene>
    <name evidence="1" type="ordered locus">MTR_5g022660</name>
</gene>
<reference evidence="2" key="3">
    <citation type="submission" date="2015-04" db="UniProtKB">
        <authorList>
            <consortium name="EnsemblPlants"/>
        </authorList>
    </citation>
    <scope>IDENTIFICATION</scope>
    <source>
        <strain evidence="2">cv. Jemalong A17</strain>
    </source>
</reference>
<dbReference type="Proteomes" id="UP000002051">
    <property type="component" value="Chromosome 5"/>
</dbReference>
<dbReference type="HOGENOM" id="CLU_3053406_0_0_1"/>
<evidence type="ECO:0000313" key="1">
    <source>
        <dbReference type="EMBL" id="AES95178.1"/>
    </source>
</evidence>
<evidence type="ECO:0000313" key="3">
    <source>
        <dbReference type="Proteomes" id="UP000002051"/>
    </source>
</evidence>
<dbReference type="PaxDb" id="3880-AES95178"/>
<protein>
    <submittedName>
        <fullName evidence="1 2">Uncharacterized protein</fullName>
    </submittedName>
</protein>
<name>G7JXK7_MEDTR</name>
<dbReference type="EMBL" id="CM001221">
    <property type="protein sequence ID" value="AES95178.1"/>
    <property type="molecule type" value="Genomic_DNA"/>
</dbReference>
<dbReference type="EnsemblPlants" id="AES95178">
    <property type="protein sequence ID" value="AES95178"/>
    <property type="gene ID" value="MTR_5g022660"/>
</dbReference>
<organism evidence="1 3">
    <name type="scientific">Medicago truncatula</name>
    <name type="common">Barrel medic</name>
    <name type="synonym">Medicago tribuloides</name>
    <dbReference type="NCBI Taxonomy" id="3880"/>
    <lineage>
        <taxon>Eukaryota</taxon>
        <taxon>Viridiplantae</taxon>
        <taxon>Streptophyta</taxon>
        <taxon>Embryophyta</taxon>
        <taxon>Tracheophyta</taxon>
        <taxon>Spermatophyta</taxon>
        <taxon>Magnoliopsida</taxon>
        <taxon>eudicotyledons</taxon>
        <taxon>Gunneridae</taxon>
        <taxon>Pentapetalae</taxon>
        <taxon>rosids</taxon>
        <taxon>fabids</taxon>
        <taxon>Fabales</taxon>
        <taxon>Fabaceae</taxon>
        <taxon>Papilionoideae</taxon>
        <taxon>50 kb inversion clade</taxon>
        <taxon>NPAAA clade</taxon>
        <taxon>Hologalegina</taxon>
        <taxon>IRL clade</taxon>
        <taxon>Trifolieae</taxon>
        <taxon>Medicago</taxon>
    </lineage>
</organism>
<dbReference type="AlphaFoldDB" id="G7JXK7"/>
<keyword evidence="3" id="KW-1185">Reference proteome</keyword>
<evidence type="ECO:0000313" key="2">
    <source>
        <dbReference type="EnsemblPlants" id="AES95178"/>
    </source>
</evidence>
<sequence>MRWIYIVGHMDSTIEVSVFVQFRLSDQLRSNADSTNDFCVINVADPEIWLFRRF</sequence>
<proteinExistence type="predicted"/>
<reference evidence="1 3" key="2">
    <citation type="journal article" date="2014" name="BMC Genomics">
        <title>An improved genome release (version Mt4.0) for the model legume Medicago truncatula.</title>
        <authorList>
            <person name="Tang H."/>
            <person name="Krishnakumar V."/>
            <person name="Bidwell S."/>
            <person name="Rosen B."/>
            <person name="Chan A."/>
            <person name="Zhou S."/>
            <person name="Gentzbittel L."/>
            <person name="Childs K.L."/>
            <person name="Yandell M."/>
            <person name="Gundlach H."/>
            <person name="Mayer K.F."/>
            <person name="Schwartz D.C."/>
            <person name="Town C.D."/>
        </authorList>
    </citation>
    <scope>GENOME REANNOTATION</scope>
    <source>
        <strain evidence="2 3">cv. Jemalong A17</strain>
    </source>
</reference>
<reference evidence="1 3" key="1">
    <citation type="journal article" date="2011" name="Nature">
        <title>The Medicago genome provides insight into the evolution of rhizobial symbioses.</title>
        <authorList>
            <person name="Young N.D."/>
            <person name="Debelle F."/>
            <person name="Oldroyd G.E."/>
            <person name="Geurts R."/>
            <person name="Cannon S.B."/>
            <person name="Udvardi M.K."/>
            <person name="Benedito V.A."/>
            <person name="Mayer K.F."/>
            <person name="Gouzy J."/>
            <person name="Schoof H."/>
            <person name="Van de Peer Y."/>
            <person name="Proost S."/>
            <person name="Cook D.R."/>
            <person name="Meyers B.C."/>
            <person name="Spannagl M."/>
            <person name="Cheung F."/>
            <person name="De Mita S."/>
            <person name="Krishnakumar V."/>
            <person name="Gundlach H."/>
            <person name="Zhou S."/>
            <person name="Mudge J."/>
            <person name="Bharti A.K."/>
            <person name="Murray J.D."/>
            <person name="Naoumkina M.A."/>
            <person name="Rosen B."/>
            <person name="Silverstein K.A."/>
            <person name="Tang H."/>
            <person name="Rombauts S."/>
            <person name="Zhao P.X."/>
            <person name="Zhou P."/>
            <person name="Barbe V."/>
            <person name="Bardou P."/>
            <person name="Bechner M."/>
            <person name="Bellec A."/>
            <person name="Berger A."/>
            <person name="Berges H."/>
            <person name="Bidwell S."/>
            <person name="Bisseling T."/>
            <person name="Choisne N."/>
            <person name="Couloux A."/>
            <person name="Denny R."/>
            <person name="Deshpande S."/>
            <person name="Dai X."/>
            <person name="Doyle J.J."/>
            <person name="Dudez A.M."/>
            <person name="Farmer A.D."/>
            <person name="Fouteau S."/>
            <person name="Franken C."/>
            <person name="Gibelin C."/>
            <person name="Gish J."/>
            <person name="Goldstein S."/>
            <person name="Gonzalez A.J."/>
            <person name="Green P.J."/>
            <person name="Hallab A."/>
            <person name="Hartog M."/>
            <person name="Hua A."/>
            <person name="Humphray S.J."/>
            <person name="Jeong D.H."/>
            <person name="Jing Y."/>
            <person name="Jocker A."/>
            <person name="Kenton S.M."/>
            <person name="Kim D.J."/>
            <person name="Klee K."/>
            <person name="Lai H."/>
            <person name="Lang C."/>
            <person name="Lin S."/>
            <person name="Macmil S.L."/>
            <person name="Magdelenat G."/>
            <person name="Matthews L."/>
            <person name="McCorrison J."/>
            <person name="Monaghan E.L."/>
            <person name="Mun J.H."/>
            <person name="Najar F.Z."/>
            <person name="Nicholson C."/>
            <person name="Noirot C."/>
            <person name="O'Bleness M."/>
            <person name="Paule C.R."/>
            <person name="Poulain J."/>
            <person name="Prion F."/>
            <person name="Qin B."/>
            <person name="Qu C."/>
            <person name="Retzel E.F."/>
            <person name="Riddle C."/>
            <person name="Sallet E."/>
            <person name="Samain S."/>
            <person name="Samson N."/>
            <person name="Sanders I."/>
            <person name="Saurat O."/>
            <person name="Scarpelli C."/>
            <person name="Schiex T."/>
            <person name="Segurens B."/>
            <person name="Severin A.J."/>
            <person name="Sherrier D.J."/>
            <person name="Shi R."/>
            <person name="Sims S."/>
            <person name="Singer S.R."/>
            <person name="Sinharoy S."/>
            <person name="Sterck L."/>
            <person name="Viollet A."/>
            <person name="Wang B.B."/>
            <person name="Wang K."/>
            <person name="Wang M."/>
            <person name="Wang X."/>
            <person name="Warfsmann J."/>
            <person name="Weissenbach J."/>
            <person name="White D.D."/>
            <person name="White J.D."/>
            <person name="Wiley G.B."/>
            <person name="Wincker P."/>
            <person name="Xing Y."/>
            <person name="Yang L."/>
            <person name="Yao Z."/>
            <person name="Ying F."/>
            <person name="Zhai J."/>
            <person name="Zhou L."/>
            <person name="Zuber A."/>
            <person name="Denarie J."/>
            <person name="Dixon R.A."/>
            <person name="May G.D."/>
            <person name="Schwartz D.C."/>
            <person name="Rogers J."/>
            <person name="Quetier F."/>
            <person name="Town C.D."/>
            <person name="Roe B.A."/>
        </authorList>
    </citation>
    <scope>NUCLEOTIDE SEQUENCE [LARGE SCALE GENOMIC DNA]</scope>
    <source>
        <strain evidence="1">A17</strain>
        <strain evidence="2 3">cv. Jemalong A17</strain>
    </source>
</reference>
<accession>G7JXK7</accession>